<evidence type="ECO:0000256" key="1">
    <source>
        <dbReference type="SAM" id="Phobius"/>
    </source>
</evidence>
<keyword evidence="1" id="KW-1133">Transmembrane helix</keyword>
<evidence type="ECO:0000313" key="3">
    <source>
        <dbReference type="Proteomes" id="UP000178534"/>
    </source>
</evidence>
<dbReference type="EMBL" id="MHLP01000005">
    <property type="protein sequence ID" value="OGZ13698.1"/>
    <property type="molecule type" value="Genomic_DNA"/>
</dbReference>
<dbReference type="AlphaFoldDB" id="A0A1G2DLL7"/>
<gene>
    <name evidence="2" type="ORF">A2942_03975</name>
</gene>
<accession>A0A1G2DLL7</accession>
<feature type="transmembrane region" description="Helical" evidence="1">
    <location>
        <begin position="165"/>
        <end position="186"/>
    </location>
</feature>
<reference evidence="2 3" key="1">
    <citation type="journal article" date="2016" name="Nat. Commun.">
        <title>Thousands of microbial genomes shed light on interconnected biogeochemical processes in an aquifer system.</title>
        <authorList>
            <person name="Anantharaman K."/>
            <person name="Brown C.T."/>
            <person name="Hug L.A."/>
            <person name="Sharon I."/>
            <person name="Castelle C.J."/>
            <person name="Probst A.J."/>
            <person name="Thomas B.C."/>
            <person name="Singh A."/>
            <person name="Wilkins M.J."/>
            <person name="Karaoz U."/>
            <person name="Brodie E.L."/>
            <person name="Williams K.H."/>
            <person name="Hubbard S.S."/>
            <person name="Banfield J.F."/>
        </authorList>
    </citation>
    <scope>NUCLEOTIDE SEQUENCE [LARGE SCALE GENOMIC DNA]</scope>
</reference>
<keyword evidence="1" id="KW-0472">Membrane</keyword>
<evidence type="ECO:0000313" key="2">
    <source>
        <dbReference type="EMBL" id="OGZ13698.1"/>
    </source>
</evidence>
<feature type="transmembrane region" description="Helical" evidence="1">
    <location>
        <begin position="31"/>
        <end position="48"/>
    </location>
</feature>
<name>A0A1G2DLL7_9BACT</name>
<organism evidence="2 3">
    <name type="scientific">Candidatus Lloydbacteria bacterium RIFCSPLOWO2_01_FULL_50_20</name>
    <dbReference type="NCBI Taxonomy" id="1798665"/>
    <lineage>
        <taxon>Bacteria</taxon>
        <taxon>Candidatus Lloydiibacteriota</taxon>
    </lineage>
</organism>
<proteinExistence type="predicted"/>
<protein>
    <recommendedName>
        <fullName evidence="4">DUF4234 domain-containing protein</fullName>
    </recommendedName>
</protein>
<evidence type="ECO:0008006" key="4">
    <source>
        <dbReference type="Google" id="ProtNLM"/>
    </source>
</evidence>
<feature type="transmembrane region" description="Helical" evidence="1">
    <location>
        <begin position="120"/>
        <end position="136"/>
    </location>
</feature>
<feature type="transmembrane region" description="Helical" evidence="1">
    <location>
        <begin position="60"/>
        <end position="79"/>
    </location>
</feature>
<sequence length="190" mass="21670">MYLSMENNTSKTVVAAVTADPVFFDVTRKKMIIMNLSTYGIYYLYWVYKNWVVIKESEKIDIVPFWRAFFSIFYINSLYNRIYKAAVARGFRTLATSNLALIYIVGTIVGNISARLDNQFGAFLWFAGLMIFYPILKMQEVVEHNNHEINPAFTPKAAYSLFEKCIVAIGIPLNFLGAIVIFAQLIGVAI</sequence>
<keyword evidence="1" id="KW-0812">Transmembrane</keyword>
<dbReference type="Proteomes" id="UP000178534">
    <property type="component" value="Unassembled WGS sequence"/>
</dbReference>
<comment type="caution">
    <text evidence="2">The sequence shown here is derived from an EMBL/GenBank/DDBJ whole genome shotgun (WGS) entry which is preliminary data.</text>
</comment>
<feature type="transmembrane region" description="Helical" evidence="1">
    <location>
        <begin position="91"/>
        <end position="114"/>
    </location>
</feature>